<dbReference type="Pfam" id="PF22638">
    <property type="entry name" value="FlgK_D1"/>
    <property type="match status" value="1"/>
</dbReference>
<dbReference type="AlphaFoldDB" id="A0A8A4ZCZ3"/>
<dbReference type="Pfam" id="PF00460">
    <property type="entry name" value="Flg_bb_rod"/>
    <property type="match status" value="1"/>
</dbReference>
<dbReference type="Proteomes" id="UP000663937">
    <property type="component" value="Chromosome"/>
</dbReference>
<dbReference type="InterPro" id="IPR010930">
    <property type="entry name" value="Flg_bb/hook_C_dom"/>
</dbReference>
<evidence type="ECO:0000256" key="1">
    <source>
        <dbReference type="ARBA" id="ARBA00004365"/>
    </source>
</evidence>
<dbReference type="InterPro" id="IPR001444">
    <property type="entry name" value="Flag_bb_rod_N"/>
</dbReference>
<protein>
    <recommendedName>
        <fullName evidence="4 7">Flagellar hook-associated protein 1</fullName>
        <shortName evidence="7">HAP1</shortName>
    </recommendedName>
</protein>
<organism evidence="11 12">
    <name type="scientific">Pengzhenrongella sicca</name>
    <dbReference type="NCBI Taxonomy" id="2819238"/>
    <lineage>
        <taxon>Bacteria</taxon>
        <taxon>Bacillati</taxon>
        <taxon>Actinomycetota</taxon>
        <taxon>Actinomycetes</taxon>
        <taxon>Micrococcales</taxon>
        <taxon>Pengzhenrongella</taxon>
    </lineage>
</organism>
<dbReference type="SUPFAM" id="SSF64518">
    <property type="entry name" value="Phase 1 flagellin"/>
    <property type="match status" value="1"/>
</dbReference>
<keyword evidence="11" id="KW-0969">Cilium</keyword>
<dbReference type="InterPro" id="IPR053927">
    <property type="entry name" value="FlgK_helical"/>
</dbReference>
<accession>A0A8A4ZCZ3</accession>
<dbReference type="GO" id="GO:0005576">
    <property type="term" value="C:extracellular region"/>
    <property type="evidence" value="ECO:0007669"/>
    <property type="project" value="UniProtKB-SubCell"/>
</dbReference>
<evidence type="ECO:0000256" key="4">
    <source>
        <dbReference type="ARBA" id="ARBA00016244"/>
    </source>
</evidence>
<keyword evidence="11" id="KW-0282">Flagellum</keyword>
<reference evidence="11" key="1">
    <citation type="submission" date="2021-03" db="EMBL/GenBank/DDBJ databases">
        <title>Pengzhenrongella sicca gen. nov., sp. nov., a new member of suborder Micrococcineae isolated from High-Arctic tundra soil.</title>
        <authorList>
            <person name="Peng F."/>
        </authorList>
    </citation>
    <scope>NUCLEOTIDE SEQUENCE</scope>
    <source>
        <strain evidence="11">LRZ-2</strain>
    </source>
</reference>
<feature type="domain" description="Flagellar basal body rod protein N-terminal" evidence="8">
    <location>
        <begin position="7"/>
        <end position="37"/>
    </location>
</feature>
<gene>
    <name evidence="7 11" type="primary">flgK</name>
    <name evidence="11" type="ORF">J4E96_02110</name>
</gene>
<keyword evidence="11" id="KW-0966">Cell projection</keyword>
<sequence length="466" mass="47335">MSTFSGMSTALSSLIAQRQALEVSGQNIANANTVGYTRQRASLTSVESLTVPSLFSTGLAAGNGTKVTSIDRLGNIFLDARLRAETGGASFAATKAAAYANLESTVAEPGDNGVSAALQEFWAGWETVGLNPGTDAARTVLLEKGTALASRITAGFAAVSTQWTQTRTELDAAVVDVNATATAVADLNDSIRGVIASGSSANELIDQRNVLVTELSALVGATGIERPDGTVDVMVGGNALVRGGKTQAIAASPSYTMGSSVTLSWAASGAALSADSGSVVGMISVLAPADATTKNGGLLAEAAARYDELAIKLTTSVNEMHQASYTAAGAEGGAFFASTGAHAAQSLTVAITDVKDIAVASETGGALDGSRADEMAAIGKETDGPDSIWTAFVADLGVKSRSATQRAVITESTRSTAEGLQLSSASVDVDEEAVNMLAYQRAYEGAARVLTAIDEMLDTLINRTAV</sequence>
<dbReference type="RefSeq" id="WP_227424158.1">
    <property type="nucleotide sequence ID" value="NZ_CP071868.1"/>
</dbReference>
<comment type="subcellular location">
    <subcellularLocation>
        <location evidence="1 7">Bacterial flagellum</location>
    </subcellularLocation>
    <subcellularLocation>
        <location evidence="2 7">Secreted</location>
    </subcellularLocation>
</comment>
<dbReference type="InterPro" id="IPR002371">
    <property type="entry name" value="FlgK"/>
</dbReference>
<evidence type="ECO:0000259" key="9">
    <source>
        <dbReference type="Pfam" id="PF06429"/>
    </source>
</evidence>
<dbReference type="PANTHER" id="PTHR30033:SF1">
    <property type="entry name" value="FLAGELLAR HOOK-ASSOCIATED PROTEIN 1"/>
    <property type="match status" value="1"/>
</dbReference>
<evidence type="ECO:0000256" key="5">
    <source>
        <dbReference type="ARBA" id="ARBA00022525"/>
    </source>
</evidence>
<feature type="domain" description="Flagellar hook-associated protein FlgK helical" evidence="10">
    <location>
        <begin position="100"/>
        <end position="336"/>
    </location>
</feature>
<evidence type="ECO:0000256" key="2">
    <source>
        <dbReference type="ARBA" id="ARBA00004613"/>
    </source>
</evidence>
<dbReference type="KEGG" id="psic:J4E96_02110"/>
<keyword evidence="12" id="KW-1185">Reference proteome</keyword>
<evidence type="ECO:0000256" key="6">
    <source>
        <dbReference type="ARBA" id="ARBA00023143"/>
    </source>
</evidence>
<name>A0A8A4ZCZ3_9MICO</name>
<evidence type="ECO:0000259" key="8">
    <source>
        <dbReference type="Pfam" id="PF00460"/>
    </source>
</evidence>
<dbReference type="GO" id="GO:0009424">
    <property type="term" value="C:bacterial-type flagellum hook"/>
    <property type="evidence" value="ECO:0007669"/>
    <property type="project" value="UniProtKB-UniRule"/>
</dbReference>
<evidence type="ECO:0000259" key="10">
    <source>
        <dbReference type="Pfam" id="PF22638"/>
    </source>
</evidence>
<feature type="domain" description="Flagellar basal-body/hook protein C-terminal" evidence="9">
    <location>
        <begin position="423"/>
        <end position="462"/>
    </location>
</feature>
<dbReference type="PRINTS" id="PR01005">
    <property type="entry name" value="FLGHOOKAP1"/>
</dbReference>
<dbReference type="GO" id="GO:0005198">
    <property type="term" value="F:structural molecule activity"/>
    <property type="evidence" value="ECO:0007669"/>
    <property type="project" value="UniProtKB-UniRule"/>
</dbReference>
<dbReference type="Pfam" id="PF06429">
    <property type="entry name" value="Flg_bbr_C"/>
    <property type="match status" value="1"/>
</dbReference>
<dbReference type="EMBL" id="CP071868">
    <property type="protein sequence ID" value="QTE29850.1"/>
    <property type="molecule type" value="Genomic_DNA"/>
</dbReference>
<comment type="similarity">
    <text evidence="3 7">Belongs to the flagella basal body rod proteins family.</text>
</comment>
<evidence type="ECO:0000256" key="7">
    <source>
        <dbReference type="RuleBase" id="RU362065"/>
    </source>
</evidence>
<keyword evidence="5 7" id="KW-0964">Secreted</keyword>
<dbReference type="GO" id="GO:0044780">
    <property type="term" value="P:bacterial-type flagellum assembly"/>
    <property type="evidence" value="ECO:0007669"/>
    <property type="project" value="InterPro"/>
</dbReference>
<keyword evidence="6 7" id="KW-0975">Bacterial flagellum</keyword>
<evidence type="ECO:0000313" key="11">
    <source>
        <dbReference type="EMBL" id="QTE29850.1"/>
    </source>
</evidence>
<dbReference type="PANTHER" id="PTHR30033">
    <property type="entry name" value="FLAGELLAR HOOK-ASSOCIATED PROTEIN 1"/>
    <property type="match status" value="1"/>
</dbReference>
<evidence type="ECO:0000256" key="3">
    <source>
        <dbReference type="ARBA" id="ARBA00009677"/>
    </source>
</evidence>
<evidence type="ECO:0000313" key="12">
    <source>
        <dbReference type="Proteomes" id="UP000663937"/>
    </source>
</evidence>
<dbReference type="NCBIfam" id="TIGR02492">
    <property type="entry name" value="flgK_ends"/>
    <property type="match status" value="1"/>
</dbReference>
<proteinExistence type="inferred from homology"/>